<feature type="compositionally biased region" description="Basic and acidic residues" evidence="1">
    <location>
        <begin position="1"/>
        <end position="18"/>
    </location>
</feature>
<dbReference type="AlphaFoldDB" id="A0A1Q9BV50"/>
<evidence type="ECO:0000313" key="3">
    <source>
        <dbReference type="Proteomes" id="UP000186817"/>
    </source>
</evidence>
<proteinExistence type="predicted"/>
<protein>
    <submittedName>
        <fullName evidence="2">Uncharacterized protein</fullName>
    </submittedName>
</protein>
<dbReference type="Proteomes" id="UP000186817">
    <property type="component" value="Unassembled WGS sequence"/>
</dbReference>
<organism evidence="2 3">
    <name type="scientific">Symbiodinium microadriaticum</name>
    <name type="common">Dinoflagellate</name>
    <name type="synonym">Zooxanthella microadriatica</name>
    <dbReference type="NCBI Taxonomy" id="2951"/>
    <lineage>
        <taxon>Eukaryota</taxon>
        <taxon>Sar</taxon>
        <taxon>Alveolata</taxon>
        <taxon>Dinophyceae</taxon>
        <taxon>Suessiales</taxon>
        <taxon>Symbiodiniaceae</taxon>
        <taxon>Symbiodinium</taxon>
    </lineage>
</organism>
<dbReference type="OrthoDB" id="413638at2759"/>
<feature type="region of interest" description="Disordered" evidence="1">
    <location>
        <begin position="1"/>
        <end position="51"/>
    </location>
</feature>
<gene>
    <name evidence="2" type="ORF">AK812_SmicGene45831</name>
</gene>
<dbReference type="EMBL" id="LSRX01003501">
    <property type="protein sequence ID" value="OLP74583.1"/>
    <property type="molecule type" value="Genomic_DNA"/>
</dbReference>
<keyword evidence="3" id="KW-1185">Reference proteome</keyword>
<sequence>MGELEEVHEVPRGRDSPPSRRLRVKTPPKSFRATAVKSAARPAAPAPASSAEASVTATVSDWSEAHQANAVKLLFSWPRRMWDAFVQFRRSVKDAAGRDQAHFEAAGAVVRANKRQRTQWSSDGVCETTLAGSEAEEDKGERAEILEGMLGVMSEFTMSTSFSGIDAPATAFLSLGLGLCQSLDLSVDHLPRPRCPFAVEWQPSCQHELLRHPHAAEHVFGDICDFFRPTIRAKLETIEAEGKIETILWPLIKSGNAMRQEAFCVKHQKMCQAFPVSIELSDGGKPETGGLEAASDVIWGKRSLSERFGNATGKELQSKIFEMYEAVEQDHCVMLRGQRKRASHTRSEAFYEADEKHGDNPQVVATYLKDLNNQFHHGGSISFVELVSGVTEVDEAFRAYADRARITSRNSNYHEQHSLWLQQSEFKET</sequence>
<feature type="compositionally biased region" description="Low complexity" evidence="1">
    <location>
        <begin position="33"/>
        <end position="51"/>
    </location>
</feature>
<evidence type="ECO:0000256" key="1">
    <source>
        <dbReference type="SAM" id="MobiDB-lite"/>
    </source>
</evidence>
<evidence type="ECO:0000313" key="2">
    <source>
        <dbReference type="EMBL" id="OLP74583.1"/>
    </source>
</evidence>
<name>A0A1Q9BV50_SYMMI</name>
<comment type="caution">
    <text evidence="2">The sequence shown here is derived from an EMBL/GenBank/DDBJ whole genome shotgun (WGS) entry which is preliminary data.</text>
</comment>
<reference evidence="2 3" key="1">
    <citation type="submission" date="2016-02" db="EMBL/GenBank/DDBJ databases">
        <title>Genome analysis of coral dinoflagellate symbionts highlights evolutionary adaptations to a symbiotic lifestyle.</title>
        <authorList>
            <person name="Aranda M."/>
            <person name="Li Y."/>
            <person name="Liew Y.J."/>
            <person name="Baumgarten S."/>
            <person name="Simakov O."/>
            <person name="Wilson M."/>
            <person name="Piel J."/>
            <person name="Ashoor H."/>
            <person name="Bougouffa S."/>
            <person name="Bajic V.B."/>
            <person name="Ryu T."/>
            <person name="Ravasi T."/>
            <person name="Bayer T."/>
            <person name="Micklem G."/>
            <person name="Kim H."/>
            <person name="Bhak J."/>
            <person name="Lajeunesse T.C."/>
            <person name="Voolstra C.R."/>
        </authorList>
    </citation>
    <scope>NUCLEOTIDE SEQUENCE [LARGE SCALE GENOMIC DNA]</scope>
    <source>
        <strain evidence="2 3">CCMP2467</strain>
    </source>
</reference>
<accession>A0A1Q9BV50</accession>